<dbReference type="PANTHER" id="PTHR45586:SF1">
    <property type="entry name" value="LIPOPOLYSACCHARIDE ASSEMBLY PROTEIN B"/>
    <property type="match status" value="1"/>
</dbReference>
<dbReference type="InterPro" id="IPR051012">
    <property type="entry name" value="CellSynth/LPSAsmb/PSIAsmb"/>
</dbReference>
<keyword evidence="2 3" id="KW-0802">TPR repeat</keyword>
<comment type="caution">
    <text evidence="4">The sequence shown here is derived from an EMBL/GenBank/DDBJ whole genome shotgun (WGS) entry which is preliminary data.</text>
</comment>
<dbReference type="InterPro" id="IPR019734">
    <property type="entry name" value="TPR_rpt"/>
</dbReference>
<dbReference type="PANTHER" id="PTHR45586">
    <property type="entry name" value="TPR REPEAT-CONTAINING PROTEIN PA4667"/>
    <property type="match status" value="1"/>
</dbReference>
<evidence type="ECO:0000256" key="3">
    <source>
        <dbReference type="PROSITE-ProRule" id="PRU00339"/>
    </source>
</evidence>
<evidence type="ECO:0000313" key="4">
    <source>
        <dbReference type="EMBL" id="RCS21554.1"/>
    </source>
</evidence>
<dbReference type="OrthoDB" id="7817412at2"/>
<reference evidence="4 5" key="1">
    <citation type="submission" date="2018-07" db="EMBL/GenBank/DDBJ databases">
        <title>The draft genome of Phyllobacterium salinisoli.</title>
        <authorList>
            <person name="Liu L."/>
            <person name="Li L."/>
            <person name="Zhang X."/>
            <person name="Liang L."/>
        </authorList>
    </citation>
    <scope>NUCLEOTIDE SEQUENCE [LARGE SCALE GENOMIC DNA]</scope>
    <source>
        <strain evidence="4 5">LLAN61</strain>
    </source>
</reference>
<dbReference type="Pfam" id="PF13431">
    <property type="entry name" value="TPR_17"/>
    <property type="match status" value="1"/>
</dbReference>
<dbReference type="Proteomes" id="UP000253420">
    <property type="component" value="Unassembled WGS sequence"/>
</dbReference>
<organism evidence="4 5">
    <name type="scientific">Phyllobacterium salinisoli</name>
    <dbReference type="NCBI Taxonomy" id="1899321"/>
    <lineage>
        <taxon>Bacteria</taxon>
        <taxon>Pseudomonadati</taxon>
        <taxon>Pseudomonadota</taxon>
        <taxon>Alphaproteobacteria</taxon>
        <taxon>Hyphomicrobiales</taxon>
        <taxon>Phyllobacteriaceae</taxon>
        <taxon>Phyllobacterium</taxon>
    </lineage>
</organism>
<evidence type="ECO:0000256" key="2">
    <source>
        <dbReference type="ARBA" id="ARBA00022803"/>
    </source>
</evidence>
<sequence>MKSFGSPPFSCMILSVLLEFFVASCATKPQVESLDLSPQFELSNQYFRAGSYDKACALLEQIAARYPASIEVALGLGNAYYRLGDYEKAEIFFRKANQLTPGISAKLGQAKVELVRNNAINAQILYDQILREDPNNLEALNGLGVALDLAGQHDRARAMYEKAQVVNPLYKNAANNLALSLALDGQAYYAASRMTETYRSNTSNKTIRQNLALIQHLNGKIRDANTLATLDLSSNEAKRNFEVLSSIFQRQKVRK</sequence>
<dbReference type="PROSITE" id="PS50293">
    <property type="entry name" value="TPR_REGION"/>
    <property type="match status" value="1"/>
</dbReference>
<dbReference type="Pfam" id="PF14559">
    <property type="entry name" value="TPR_19"/>
    <property type="match status" value="1"/>
</dbReference>
<evidence type="ECO:0000313" key="5">
    <source>
        <dbReference type="Proteomes" id="UP000253420"/>
    </source>
</evidence>
<dbReference type="InterPro" id="IPR011990">
    <property type="entry name" value="TPR-like_helical_dom_sf"/>
</dbReference>
<proteinExistence type="predicted"/>
<evidence type="ECO:0000256" key="1">
    <source>
        <dbReference type="ARBA" id="ARBA00022737"/>
    </source>
</evidence>
<keyword evidence="5" id="KW-1185">Reference proteome</keyword>
<dbReference type="SUPFAM" id="SSF48452">
    <property type="entry name" value="TPR-like"/>
    <property type="match status" value="1"/>
</dbReference>
<dbReference type="EMBL" id="QOZG01000025">
    <property type="protein sequence ID" value="RCS21554.1"/>
    <property type="molecule type" value="Genomic_DNA"/>
</dbReference>
<feature type="repeat" description="TPR" evidence="3">
    <location>
        <begin position="70"/>
        <end position="103"/>
    </location>
</feature>
<dbReference type="AlphaFoldDB" id="A0A368JXD5"/>
<protein>
    <submittedName>
        <fullName evidence="4">Tetratricopeptide repeat protein</fullName>
    </submittedName>
</protein>
<name>A0A368JXD5_9HYPH</name>
<accession>A0A368JXD5</accession>
<dbReference type="PROSITE" id="PS50005">
    <property type="entry name" value="TPR"/>
    <property type="match status" value="1"/>
</dbReference>
<dbReference type="SMART" id="SM00028">
    <property type="entry name" value="TPR"/>
    <property type="match status" value="3"/>
</dbReference>
<gene>
    <name evidence="4" type="ORF">DUT91_23225</name>
</gene>
<dbReference type="Gene3D" id="1.25.40.10">
    <property type="entry name" value="Tetratricopeptide repeat domain"/>
    <property type="match status" value="2"/>
</dbReference>
<keyword evidence="1" id="KW-0677">Repeat</keyword>
<dbReference type="RefSeq" id="WP_114442807.1">
    <property type="nucleotide sequence ID" value="NZ_QOZG01000025.1"/>
</dbReference>